<evidence type="ECO:0000256" key="9">
    <source>
        <dbReference type="ARBA" id="ARBA00022603"/>
    </source>
</evidence>
<dbReference type="GO" id="GO:0005739">
    <property type="term" value="C:mitochondrion"/>
    <property type="evidence" value="ECO:0007669"/>
    <property type="project" value="TreeGrafter"/>
</dbReference>
<dbReference type="CDD" id="cd00209">
    <property type="entry name" value="DHFR"/>
    <property type="match status" value="1"/>
</dbReference>
<dbReference type="CDD" id="cd00351">
    <property type="entry name" value="TS_Pyrimidine_HMase"/>
    <property type="match status" value="1"/>
</dbReference>
<accession>A0A1Y1JBC3</accession>
<dbReference type="GeneID" id="39746508"/>
<evidence type="ECO:0000256" key="8">
    <source>
        <dbReference type="ARBA" id="ARBA00022563"/>
    </source>
</evidence>
<evidence type="ECO:0000256" key="4">
    <source>
        <dbReference type="ARBA" id="ARBA00011738"/>
    </source>
</evidence>
<evidence type="ECO:0000256" key="2">
    <source>
        <dbReference type="ARBA" id="ARBA00006900"/>
    </source>
</evidence>
<feature type="domain" description="DHFR" evidence="21">
    <location>
        <begin position="9"/>
        <end position="244"/>
    </location>
</feature>
<keyword evidence="13" id="KW-0560">Oxidoreductase</keyword>
<dbReference type="GO" id="GO:0005829">
    <property type="term" value="C:cytosol"/>
    <property type="evidence" value="ECO:0007669"/>
    <property type="project" value="TreeGrafter"/>
</dbReference>
<dbReference type="InterPro" id="IPR023451">
    <property type="entry name" value="Thymidate_synth/dCMP_Mease_dom"/>
</dbReference>
<keyword evidence="9" id="KW-0489">Methyltransferase</keyword>
<dbReference type="Pfam" id="PF00186">
    <property type="entry name" value="DHFR_1"/>
    <property type="match status" value="1"/>
</dbReference>
<dbReference type="FunFam" id="3.30.572.10:FF:000013">
    <property type="entry name" value="Thymidylate synthase"/>
    <property type="match status" value="1"/>
</dbReference>
<dbReference type="GO" id="GO:0006231">
    <property type="term" value="P:dTMP biosynthetic process"/>
    <property type="evidence" value="ECO:0007669"/>
    <property type="project" value="InterPro"/>
</dbReference>
<dbReference type="PANTHER" id="PTHR11548">
    <property type="entry name" value="THYMIDYLATE SYNTHASE 1"/>
    <property type="match status" value="1"/>
</dbReference>
<dbReference type="PROSITE" id="PS51330">
    <property type="entry name" value="DHFR_2"/>
    <property type="match status" value="1"/>
</dbReference>
<dbReference type="GO" id="GO:0032259">
    <property type="term" value="P:methylation"/>
    <property type="evidence" value="ECO:0007669"/>
    <property type="project" value="UniProtKB-KW"/>
</dbReference>
<evidence type="ECO:0000256" key="14">
    <source>
        <dbReference type="ARBA" id="ARBA00023268"/>
    </source>
</evidence>
<evidence type="ECO:0000256" key="7">
    <source>
        <dbReference type="ARBA" id="ARBA00019798"/>
    </source>
</evidence>
<evidence type="ECO:0000256" key="10">
    <source>
        <dbReference type="ARBA" id="ARBA00022679"/>
    </source>
</evidence>
<feature type="active site" evidence="18 19">
    <location>
        <position position="524"/>
    </location>
</feature>
<dbReference type="Gene3D" id="6.10.250.2210">
    <property type="match status" value="1"/>
</dbReference>
<dbReference type="AlphaFoldDB" id="A0A1Y1JBC3"/>
<comment type="catalytic activity">
    <reaction evidence="17">
        <text>(6S)-5,6,7,8-tetrahydrofolate + NADP(+) = 7,8-dihydrofolate + NADPH + H(+)</text>
        <dbReference type="Rhea" id="RHEA:15009"/>
        <dbReference type="ChEBI" id="CHEBI:15378"/>
        <dbReference type="ChEBI" id="CHEBI:57451"/>
        <dbReference type="ChEBI" id="CHEBI:57453"/>
        <dbReference type="ChEBI" id="CHEBI:57783"/>
        <dbReference type="ChEBI" id="CHEBI:58349"/>
        <dbReference type="EC" id="1.5.1.3"/>
    </reaction>
</comment>
<dbReference type="RefSeq" id="XP_028542385.1">
    <property type="nucleotide sequence ID" value="XM_028686584.1"/>
</dbReference>
<dbReference type="PROSITE" id="PS00091">
    <property type="entry name" value="THYMIDYLATE_SYNTHASE"/>
    <property type="match status" value="1"/>
</dbReference>
<dbReference type="OrthoDB" id="766at2759"/>
<keyword evidence="12" id="KW-0521">NADP</keyword>
<evidence type="ECO:0000256" key="17">
    <source>
        <dbReference type="ARBA" id="ARBA00048873"/>
    </source>
</evidence>
<dbReference type="GO" id="GO:0006730">
    <property type="term" value="P:one-carbon metabolic process"/>
    <property type="evidence" value="ECO:0007669"/>
    <property type="project" value="UniProtKB-KW"/>
</dbReference>
<dbReference type="UniPathway" id="UPA00077">
    <property type="reaction ID" value="UER00158"/>
</dbReference>
<dbReference type="EMBL" id="BDQF01000006">
    <property type="protein sequence ID" value="GAW79796.1"/>
    <property type="molecule type" value="Genomic_DNA"/>
</dbReference>
<evidence type="ECO:0000256" key="6">
    <source>
        <dbReference type="ARBA" id="ARBA00012856"/>
    </source>
</evidence>
<evidence type="ECO:0000256" key="11">
    <source>
        <dbReference type="ARBA" id="ARBA00022727"/>
    </source>
</evidence>
<dbReference type="SUPFAM" id="SSF55831">
    <property type="entry name" value="Thymidylate synthase/dCMP hydroxymethylase"/>
    <property type="match status" value="1"/>
</dbReference>
<organism evidence="22 23">
    <name type="scientific">Plasmodium gonderi</name>
    <dbReference type="NCBI Taxonomy" id="77519"/>
    <lineage>
        <taxon>Eukaryota</taxon>
        <taxon>Sar</taxon>
        <taxon>Alveolata</taxon>
        <taxon>Apicomplexa</taxon>
        <taxon>Aconoidasida</taxon>
        <taxon>Haemosporida</taxon>
        <taxon>Plasmodiidae</taxon>
        <taxon>Plasmodium</taxon>
        <taxon>Plasmodium (Plasmodium)</taxon>
    </lineage>
</organism>
<dbReference type="GO" id="GO:0046654">
    <property type="term" value="P:tetrahydrofolate biosynthetic process"/>
    <property type="evidence" value="ECO:0007669"/>
    <property type="project" value="UniProtKB-UniPathway"/>
</dbReference>
<dbReference type="FunFam" id="3.40.430.10:FF:000007">
    <property type="entry name" value="Bifunctional dihydrofolate reductase-thymidylate synthase"/>
    <property type="match status" value="1"/>
</dbReference>
<name>A0A1Y1JBC3_PLAGO</name>
<evidence type="ECO:0000256" key="19">
    <source>
        <dbReference type="PROSITE-ProRule" id="PRU10016"/>
    </source>
</evidence>
<evidence type="ECO:0000313" key="22">
    <source>
        <dbReference type="EMBL" id="GAW79796.1"/>
    </source>
</evidence>
<dbReference type="NCBIfam" id="NF002497">
    <property type="entry name" value="PRK01827.1-3"/>
    <property type="match status" value="1"/>
</dbReference>
<reference evidence="23" key="1">
    <citation type="submission" date="2017-04" db="EMBL/GenBank/DDBJ databases">
        <title>Plasmodium gonderi genome.</title>
        <authorList>
            <person name="Arisue N."/>
            <person name="Honma H."/>
            <person name="Kawai S."/>
            <person name="Tougan T."/>
            <person name="Tanabe K."/>
            <person name="Horii T."/>
        </authorList>
    </citation>
    <scope>NUCLEOTIDE SEQUENCE [LARGE SCALE GENOMIC DNA]</scope>
    <source>
        <strain evidence="23">ATCC 30045</strain>
    </source>
</reference>
<evidence type="ECO:0000256" key="18">
    <source>
        <dbReference type="PIRSR" id="PIRSR000389-1"/>
    </source>
</evidence>
<dbReference type="Proteomes" id="UP000195521">
    <property type="component" value="Unassembled WGS sequence"/>
</dbReference>
<protein>
    <recommendedName>
        <fullName evidence="7">Bifunctional dihydrofolate reductase-thymidylate synthase</fullName>
        <ecNumber evidence="6">1.5.1.3</ecNumber>
        <ecNumber evidence="5">2.1.1.45</ecNumber>
    </recommendedName>
</protein>
<feature type="region of interest" description="Disordered" evidence="20">
    <location>
        <begin position="290"/>
        <end position="315"/>
    </location>
</feature>
<dbReference type="Gene3D" id="3.40.430.10">
    <property type="entry name" value="Dihydrofolate Reductase, subunit A"/>
    <property type="match status" value="1"/>
</dbReference>
<dbReference type="EC" id="1.5.1.3" evidence="6"/>
<comment type="subunit">
    <text evidence="4">Homodimer.</text>
</comment>
<keyword evidence="14" id="KW-0511">Multifunctional enzyme</keyword>
<evidence type="ECO:0000256" key="13">
    <source>
        <dbReference type="ARBA" id="ARBA00023002"/>
    </source>
</evidence>
<evidence type="ECO:0000256" key="16">
    <source>
        <dbReference type="ARBA" id="ARBA00047344"/>
    </source>
</evidence>
<dbReference type="Gene3D" id="3.30.572.10">
    <property type="entry name" value="Thymidylate synthase/dCMP hydroxymethylase domain"/>
    <property type="match status" value="1"/>
</dbReference>
<comment type="pathway">
    <text evidence="1">Cofactor biosynthesis; tetrahydrofolate biosynthesis; 5,6,7,8-tetrahydrofolate from 7,8-dihydrofolate: step 1/1.</text>
</comment>
<gene>
    <name evidence="22" type="ORF">PGO_052060</name>
</gene>
<keyword evidence="23" id="KW-1185">Reference proteome</keyword>
<comment type="similarity">
    <text evidence="2">In the C-terminal section; belongs to the thymidylate synthase family.</text>
</comment>
<dbReference type="GO" id="GO:0004146">
    <property type="term" value="F:dihydrofolate reductase activity"/>
    <property type="evidence" value="ECO:0007669"/>
    <property type="project" value="UniProtKB-EC"/>
</dbReference>
<comment type="catalytic activity">
    <reaction evidence="16">
        <text>dUMP + (6R)-5,10-methylene-5,6,7,8-tetrahydrofolate = 7,8-dihydrofolate + dTMP</text>
        <dbReference type="Rhea" id="RHEA:12104"/>
        <dbReference type="ChEBI" id="CHEBI:15636"/>
        <dbReference type="ChEBI" id="CHEBI:57451"/>
        <dbReference type="ChEBI" id="CHEBI:63528"/>
        <dbReference type="ChEBI" id="CHEBI:246422"/>
        <dbReference type="EC" id="2.1.1.45"/>
    </reaction>
</comment>
<evidence type="ECO:0000256" key="12">
    <source>
        <dbReference type="ARBA" id="ARBA00022857"/>
    </source>
</evidence>
<dbReference type="InterPro" id="IPR012262">
    <property type="entry name" value="DHFR-TS"/>
</dbReference>
<dbReference type="NCBIfam" id="TIGR03284">
    <property type="entry name" value="thym_sym"/>
    <property type="match status" value="1"/>
</dbReference>
<dbReference type="InterPro" id="IPR000398">
    <property type="entry name" value="Thymidylate_synthase"/>
</dbReference>
<dbReference type="InterPro" id="IPR036926">
    <property type="entry name" value="Thymidate_synth/dCMP_Mease_sf"/>
</dbReference>
<keyword evidence="10" id="KW-0808">Transferase</keyword>
<dbReference type="PANTHER" id="PTHR11548:SF2">
    <property type="entry name" value="THYMIDYLATE SYNTHASE"/>
    <property type="match status" value="1"/>
</dbReference>
<dbReference type="GO" id="GO:0004799">
    <property type="term" value="F:thymidylate synthase activity"/>
    <property type="evidence" value="ECO:0007669"/>
    <property type="project" value="UniProtKB-EC"/>
</dbReference>
<dbReference type="Pfam" id="PF00303">
    <property type="entry name" value="Thymidylat_synt"/>
    <property type="match status" value="1"/>
</dbReference>
<dbReference type="HAMAP" id="MF_00008">
    <property type="entry name" value="Thymidy_synth_bact"/>
    <property type="match status" value="1"/>
</dbReference>
<comment type="caution">
    <text evidence="22">The sequence shown here is derived from an EMBL/GenBank/DDBJ whole genome shotgun (WGS) entry which is preliminary data.</text>
</comment>
<dbReference type="InterPro" id="IPR017925">
    <property type="entry name" value="DHFR_CS"/>
</dbReference>
<dbReference type="PRINTS" id="PR00108">
    <property type="entry name" value="THYMDSNTHASE"/>
</dbReference>
<proteinExistence type="inferred from homology"/>
<evidence type="ECO:0000256" key="1">
    <source>
        <dbReference type="ARBA" id="ARBA00004903"/>
    </source>
</evidence>
<evidence type="ECO:0000259" key="21">
    <source>
        <dbReference type="PROSITE" id="PS51330"/>
    </source>
</evidence>
<keyword evidence="11" id="KW-0545">Nucleotide biosynthesis</keyword>
<comment type="function">
    <text evidence="15">Bifunctional enzyme. Involved in de novo dTMP biosynthesis. Key enzyme in folate metabolism. Catalyzes an essential reaction for de novo glycine and purine synthesis, DNA precursor synthesis, and for the conversion of dUMP to dTMP.</text>
</comment>
<dbReference type="PROSITE" id="PS00075">
    <property type="entry name" value="DHFR_1"/>
    <property type="match status" value="1"/>
</dbReference>
<dbReference type="InterPro" id="IPR001796">
    <property type="entry name" value="DHFR_dom"/>
</dbReference>
<sequence length="642" mass="74266">MKDLSDIFDIYAICACCKVSAPPNEAKKKNEVFSDRTFKGIGNNGTLPWKCNTIDMKYFSSVTTYVDESKYVNMKRKRERYLQKEASTVAMEDGNNSSNDIWNDKKTFDFQMQLQNIVVMGRSSWDSIPKQFKPLPNRINVVLSKTLKYEHVQEKIYIISSIDELLLLLRKLNYYKCFIIGGAQVYKECLNRNIIKQIYFTRINNSYECNVLFPDIDREKFRVTSVSEVYNCKGTTLDFVIYSKVEGSNNKIAIHGGSASSNGERCKIPSCGSEKCNKLSHSELTKGKWHEWRKKGNNGDEEASGDCDGNGGSDDDCDEEWDDDDDVYFRFNKKAGEKNTEHLNDFEIYKSLKIKEHPEYQYLSIIYDVIMNGNKQGDRTGVGVLSKFGYMMKFNLNEYFPLLTTKKLFLRGIIEELLWFIRGETNGNTLLNKNVRIWEANGTREFLDNRKLFDREVNDLGPIYGFQWRHFGAEYTNMHDNYKDKGVDQLKNVIDLIKNEPTSRRIILCAWNVKDLDKMALPPCHILCQFYVFDGKLSCIMYQRSCDLGLGVPFNIASYSIFTHMIAQVCNLQPAQFIHILGNAHVYNNHVDSLKTQLNRIPYPFPTLKLNPDIKNIEDFTISDFTIENYVHHDKISMDMAA</sequence>
<evidence type="ECO:0000256" key="5">
    <source>
        <dbReference type="ARBA" id="ARBA00011947"/>
    </source>
</evidence>
<evidence type="ECO:0000313" key="23">
    <source>
        <dbReference type="Proteomes" id="UP000195521"/>
    </source>
</evidence>
<evidence type="ECO:0000256" key="20">
    <source>
        <dbReference type="SAM" id="MobiDB-lite"/>
    </source>
</evidence>
<dbReference type="SUPFAM" id="SSF53597">
    <property type="entry name" value="Dihydrofolate reductase-like"/>
    <property type="match status" value="1"/>
</dbReference>
<dbReference type="EC" id="2.1.1.45" evidence="5"/>
<dbReference type="OMA" id="ILCAWNV"/>
<dbReference type="InterPro" id="IPR024072">
    <property type="entry name" value="DHFR-like_dom_sf"/>
</dbReference>
<keyword evidence="8" id="KW-0554">One-carbon metabolism</keyword>
<dbReference type="InterPro" id="IPR045097">
    <property type="entry name" value="Thymidate_synth/dCMP_Mease"/>
</dbReference>
<comment type="similarity">
    <text evidence="3">In the N-terminal section; belongs to the dihydrofolate reductase family.</text>
</comment>
<evidence type="ECO:0000256" key="15">
    <source>
        <dbReference type="ARBA" id="ARBA00025154"/>
    </source>
</evidence>
<evidence type="ECO:0000256" key="3">
    <source>
        <dbReference type="ARBA" id="ARBA00010176"/>
    </source>
</evidence>
<dbReference type="PIRSF" id="PIRSF000389">
    <property type="entry name" value="DHFR-TS"/>
    <property type="match status" value="1"/>
</dbReference>
<dbReference type="InterPro" id="IPR020940">
    <property type="entry name" value="Thymidylate_synthase_AS"/>
</dbReference>